<feature type="coiled-coil region" evidence="1">
    <location>
        <begin position="596"/>
        <end position="623"/>
    </location>
</feature>
<dbReference type="EMBL" id="JBHGVX010000004">
    <property type="protein sequence ID" value="KAL1797012.1"/>
    <property type="molecule type" value="Genomic_DNA"/>
</dbReference>
<feature type="compositionally biased region" description="Basic and acidic residues" evidence="2">
    <location>
        <begin position="300"/>
        <end position="315"/>
    </location>
</feature>
<protein>
    <recommendedName>
        <fullName evidence="5">Cep57 centrosome microtubule-binding domain-containing protein</fullName>
    </recommendedName>
</protein>
<feature type="region of interest" description="Disordered" evidence="2">
    <location>
        <begin position="212"/>
        <end position="445"/>
    </location>
</feature>
<sequence>MPGVEDPKQLHLTTSRRKSSNLPASPPPQSSSESQPFPAGRKTPAYLQGRNPYGQVLDKVEHPYREPKGVTTTAVPPAQAGSGIETASRASGPSDSKPQSRAQEPERRDPKTAPSSSRPQIPKSVRSAKEYFEARASQYQSTSLVPPPATGASRKSFAPKIQPPNVFHEAPTHVPSPKVPSTPEVASPEVGLLLPSLMDFGDTNESVQSVIPPTRAAADEHAPTITVGRATSPMDMPENGEQYGQDVEREPIGRRRSTNNFVGTPQDVKPFGINLQAASDSSAQAPIPEEPLVGNGDQSLVDKPEPAAEAVRDLSTHSSVPAAETRAAEPPNTQSQQEGRRAKSGRNLRRTFEEDQGAFPKRLRRSGSQTASLTETGSSSKESIDRVAEWSSSTDAKTSLYQSGKSINVRRRAAEISSRNLGHDGASDFSFSRRSTVSSPVPTANIGVEEKYHEIEVPDDVDNRQGYGRRVTQDFGFPGARIKSHGTNRTSRPLQDPEKLNVGSTGQLKPNLNDPRHSLRDALQSIPDLVDLVNSAADDLGVDLERKPTATDDDMFRNAPYESAPRESGSCHPDVSIEAIEDKATDKEPVTEDNWLQETRRHLSELSEARKQLMDELDSIAGDFEVQLQDQQETELGDESIVNPVQRVLNKASTRLSHMSTLHTDALVESVHCMLDSASTSPSRRLTLRDEDMVDDLVVEPVQRVLSKTPLGASPEEIEEVLRVARDELPAAVASVTAVLQTLPGTEYEPANEGEIVYQAQKPKHSSAYSAPILDSDVQSHLPSPNS</sequence>
<feature type="region of interest" description="Disordered" evidence="2">
    <location>
        <begin position="1"/>
        <end position="186"/>
    </location>
</feature>
<feature type="compositionally biased region" description="Polar residues" evidence="2">
    <location>
        <begin position="777"/>
        <end position="787"/>
    </location>
</feature>
<evidence type="ECO:0000256" key="2">
    <source>
        <dbReference type="SAM" id="MobiDB-lite"/>
    </source>
</evidence>
<keyword evidence="1" id="KW-0175">Coiled coil</keyword>
<keyword evidence="4" id="KW-1185">Reference proteome</keyword>
<feature type="compositionally biased region" description="Polar residues" evidence="2">
    <location>
        <begin position="88"/>
        <end position="102"/>
    </location>
</feature>
<feature type="compositionally biased region" description="Polar residues" evidence="2">
    <location>
        <begin position="429"/>
        <end position="442"/>
    </location>
</feature>
<feature type="compositionally biased region" description="Basic and acidic residues" evidence="2">
    <location>
        <begin position="58"/>
        <end position="68"/>
    </location>
</feature>
<evidence type="ECO:0000313" key="3">
    <source>
        <dbReference type="EMBL" id="KAL1797012.1"/>
    </source>
</evidence>
<feature type="region of interest" description="Disordered" evidence="2">
    <location>
        <begin position="471"/>
        <end position="513"/>
    </location>
</feature>
<feature type="compositionally biased region" description="Polar residues" evidence="2">
    <location>
        <begin position="366"/>
        <end position="381"/>
    </location>
</feature>
<evidence type="ECO:0000313" key="4">
    <source>
        <dbReference type="Proteomes" id="UP001578633"/>
    </source>
</evidence>
<dbReference type="GeneID" id="96085874"/>
<dbReference type="RefSeq" id="XP_069307596.1">
    <property type="nucleotide sequence ID" value="XM_069451769.1"/>
</dbReference>
<organism evidence="3 4">
    <name type="scientific">Alternaria dauci</name>
    <dbReference type="NCBI Taxonomy" id="48095"/>
    <lineage>
        <taxon>Eukaryota</taxon>
        <taxon>Fungi</taxon>
        <taxon>Dikarya</taxon>
        <taxon>Ascomycota</taxon>
        <taxon>Pezizomycotina</taxon>
        <taxon>Dothideomycetes</taxon>
        <taxon>Pleosporomycetidae</taxon>
        <taxon>Pleosporales</taxon>
        <taxon>Pleosporineae</taxon>
        <taxon>Pleosporaceae</taxon>
        <taxon>Alternaria</taxon>
        <taxon>Alternaria sect. Porri</taxon>
    </lineage>
</organism>
<evidence type="ECO:0000256" key="1">
    <source>
        <dbReference type="SAM" id="Coils"/>
    </source>
</evidence>
<feature type="compositionally biased region" description="Polar residues" evidence="2">
    <location>
        <begin position="390"/>
        <end position="406"/>
    </location>
</feature>
<feature type="region of interest" description="Disordered" evidence="2">
    <location>
        <begin position="551"/>
        <end position="573"/>
    </location>
</feature>
<comment type="caution">
    <text evidence="3">The sequence shown here is derived from an EMBL/GenBank/DDBJ whole genome shotgun (WGS) entry which is preliminary data.</text>
</comment>
<name>A0ABR3UL63_9PLEO</name>
<evidence type="ECO:0008006" key="5">
    <source>
        <dbReference type="Google" id="ProtNLM"/>
    </source>
</evidence>
<reference evidence="3 4" key="1">
    <citation type="submission" date="2024-09" db="EMBL/GenBank/DDBJ databases">
        <title>T2T genomes of carrot and Alternaria dauci and their utility for understanding host-pathogen interaction during carrot leaf blight disease.</title>
        <authorList>
            <person name="Liu W."/>
            <person name="Xu S."/>
            <person name="Ou C."/>
            <person name="Liu X."/>
            <person name="Zhuang F."/>
            <person name="Deng X.W."/>
        </authorList>
    </citation>
    <scope>NUCLEOTIDE SEQUENCE [LARGE SCALE GENOMIC DNA]</scope>
    <source>
        <strain evidence="3 4">A2016</strain>
    </source>
</reference>
<gene>
    <name evidence="3" type="ORF">ACET3X_005552</name>
</gene>
<accession>A0ABR3UL63</accession>
<proteinExistence type="predicted"/>
<dbReference type="Proteomes" id="UP001578633">
    <property type="component" value="Chromosome 4"/>
</dbReference>
<feature type="region of interest" description="Disordered" evidence="2">
    <location>
        <begin position="768"/>
        <end position="787"/>
    </location>
</feature>